<keyword evidence="2" id="KW-1185">Reference proteome</keyword>
<evidence type="ECO:0000313" key="1">
    <source>
        <dbReference type="EMBL" id="EOX94444.1"/>
    </source>
</evidence>
<reference evidence="1 2" key="1">
    <citation type="journal article" date="2013" name="Genome Biol.">
        <title>The genome sequence of the most widely cultivated cacao type and its use to identify candidate genes regulating pod color.</title>
        <authorList>
            <person name="Motamayor J.C."/>
            <person name="Mockaitis K."/>
            <person name="Schmutz J."/>
            <person name="Haiminen N."/>
            <person name="Iii D.L."/>
            <person name="Cornejo O."/>
            <person name="Findley S.D."/>
            <person name="Zheng P."/>
            <person name="Utro F."/>
            <person name="Royaert S."/>
            <person name="Saski C."/>
            <person name="Jenkins J."/>
            <person name="Podicheti R."/>
            <person name="Zhao M."/>
            <person name="Scheffler B.E."/>
            <person name="Stack J.C."/>
            <person name="Feltus F.A."/>
            <person name="Mustiga G.M."/>
            <person name="Amores F."/>
            <person name="Phillips W."/>
            <person name="Marelli J.P."/>
            <person name="May G.D."/>
            <person name="Shapiro H."/>
            <person name="Ma J."/>
            <person name="Bustamante C.D."/>
            <person name="Schnell R.J."/>
            <person name="Main D."/>
            <person name="Gilbert D."/>
            <person name="Parida L."/>
            <person name="Kuhn D.N."/>
        </authorList>
    </citation>
    <scope>NUCLEOTIDE SEQUENCE [LARGE SCALE GENOMIC DNA]</scope>
    <source>
        <strain evidence="2">cv. Matina 1-6</strain>
    </source>
</reference>
<protein>
    <submittedName>
        <fullName evidence="1">Uncharacterized protein</fullName>
    </submittedName>
</protein>
<dbReference type="Gramene" id="EOX94444">
    <property type="protein sequence ID" value="EOX94444"/>
    <property type="gene ID" value="TCM_004026"/>
</dbReference>
<organism evidence="1 2">
    <name type="scientific">Theobroma cacao</name>
    <name type="common">Cacao</name>
    <name type="synonym">Cocoa</name>
    <dbReference type="NCBI Taxonomy" id="3641"/>
    <lineage>
        <taxon>Eukaryota</taxon>
        <taxon>Viridiplantae</taxon>
        <taxon>Streptophyta</taxon>
        <taxon>Embryophyta</taxon>
        <taxon>Tracheophyta</taxon>
        <taxon>Spermatophyta</taxon>
        <taxon>Magnoliopsida</taxon>
        <taxon>eudicotyledons</taxon>
        <taxon>Gunneridae</taxon>
        <taxon>Pentapetalae</taxon>
        <taxon>rosids</taxon>
        <taxon>malvids</taxon>
        <taxon>Malvales</taxon>
        <taxon>Malvaceae</taxon>
        <taxon>Byttnerioideae</taxon>
        <taxon>Theobroma</taxon>
    </lineage>
</organism>
<dbReference type="AlphaFoldDB" id="A0A061DNP6"/>
<dbReference type="Proteomes" id="UP000026915">
    <property type="component" value="Chromosome 1"/>
</dbReference>
<gene>
    <name evidence="1" type="ORF">TCM_004026</name>
</gene>
<dbReference type="HOGENOM" id="CLU_1148943_0_0_1"/>
<dbReference type="EMBL" id="CM001879">
    <property type="protein sequence ID" value="EOX94444.1"/>
    <property type="molecule type" value="Genomic_DNA"/>
</dbReference>
<sequence>MSQVVLSTVYTYPPMSEKDVTSVKRLLFYDRILHLIVSYTLHPYSINYSTIKSEDFWAIRAIIDSVGINTRCDPPKQHVMHIKINEHAINKLGFVFVNNYCVCKETINDLEFVGNEDREDTFAKLDVAFSTNSSTHLSVSPSYPSMSTAFDNEQTYSQLLSFMESMDTPVVHWLDALEARTRSSFIANSFLRSNSLCFALNFHCLLEPLTWDIGCSLPLSCLIGLDGHILFMIIIAHLLDFF</sequence>
<proteinExistence type="predicted"/>
<evidence type="ECO:0000313" key="2">
    <source>
        <dbReference type="Proteomes" id="UP000026915"/>
    </source>
</evidence>
<name>A0A061DNP6_THECC</name>
<accession>A0A061DNP6</accession>
<dbReference type="InParanoid" id="A0A061DNP6"/>